<evidence type="ECO:0000313" key="2">
    <source>
        <dbReference type="Proteomes" id="UP000199706"/>
    </source>
</evidence>
<reference evidence="1 2" key="1">
    <citation type="submission" date="2016-10" db="EMBL/GenBank/DDBJ databases">
        <authorList>
            <person name="de Groot N.N."/>
        </authorList>
    </citation>
    <scope>NUCLEOTIDE SEQUENCE [LARGE SCALE GENOMIC DNA]</scope>
    <source>
        <strain evidence="1 2">LMG 2247</strain>
    </source>
</reference>
<sequence length="173" mass="19586">MSRFNVSRLFELPPKADLVDRNGWTLDHWDRYGFAGWDDGCASFFMNLLPSRLDGPAWAFGDRAAEIGSPFVLQQILRIVFNVDQAGVDQGWFAFKPGMAERLISDRDTYFDRHPVAPDAREAAEDLIAAFREEDASYRTDVAPRLLDEGWLLVHALAKPEEQLPTVRDAMVA</sequence>
<dbReference type="Proteomes" id="UP000199706">
    <property type="component" value="Unassembled WGS sequence"/>
</dbReference>
<proteinExistence type="predicted"/>
<evidence type="ECO:0000313" key="1">
    <source>
        <dbReference type="EMBL" id="SDG92134.1"/>
    </source>
</evidence>
<name>A0A1G7Y6T4_9BURK</name>
<dbReference type="RefSeq" id="WP_090685351.1">
    <property type="nucleotide sequence ID" value="NZ_FNCJ01000006.1"/>
</dbReference>
<accession>A0A1G7Y6T4</accession>
<dbReference type="EMBL" id="FNCJ01000006">
    <property type="protein sequence ID" value="SDG92134.1"/>
    <property type="molecule type" value="Genomic_DNA"/>
</dbReference>
<organism evidence="1 2">
    <name type="scientific">Paraburkholderia phenazinium</name>
    <dbReference type="NCBI Taxonomy" id="60549"/>
    <lineage>
        <taxon>Bacteria</taxon>
        <taxon>Pseudomonadati</taxon>
        <taxon>Pseudomonadota</taxon>
        <taxon>Betaproteobacteria</taxon>
        <taxon>Burkholderiales</taxon>
        <taxon>Burkholderiaceae</taxon>
        <taxon>Paraburkholderia</taxon>
    </lineage>
</organism>
<gene>
    <name evidence="1" type="ORF">SAMN05216466_10660</name>
</gene>
<dbReference type="OrthoDB" id="9095645at2"/>
<dbReference type="AlphaFoldDB" id="A0A1G7Y6T4"/>
<protein>
    <submittedName>
        <fullName evidence="1">Uncharacterized protein</fullName>
    </submittedName>
</protein>